<dbReference type="RefSeq" id="XP_003720529.1">
    <property type="nucleotide sequence ID" value="XM_003720481.1"/>
</dbReference>
<dbReference type="HOGENOM" id="CLU_1845502_0_0_1"/>
<dbReference type="KEGG" id="mgr:MGG_17857"/>
<reference evidence="1 2" key="1">
    <citation type="journal article" date="2005" name="Nature">
        <title>The genome sequence of the rice blast fungus Magnaporthe grisea.</title>
        <authorList>
            <person name="Dean R.A."/>
            <person name="Talbot N.J."/>
            <person name="Ebbole D.J."/>
            <person name="Farman M.L."/>
            <person name="Mitchell T.K."/>
            <person name="Orbach M.J."/>
            <person name="Thon M."/>
            <person name="Kulkarni R."/>
            <person name="Xu J.R."/>
            <person name="Pan H."/>
            <person name="Read N.D."/>
            <person name="Lee Y.H."/>
            <person name="Carbone I."/>
            <person name="Brown D."/>
            <person name="Oh Y.Y."/>
            <person name="Donofrio N."/>
            <person name="Jeong J.S."/>
            <person name="Soanes D.M."/>
            <person name="Djonovic S."/>
            <person name="Kolomiets E."/>
            <person name="Rehmeyer C."/>
            <person name="Li W."/>
            <person name="Harding M."/>
            <person name="Kim S."/>
            <person name="Lebrun M.H."/>
            <person name="Bohnert H."/>
            <person name="Coughlan S."/>
            <person name="Butler J."/>
            <person name="Calvo S."/>
            <person name="Ma L.J."/>
            <person name="Nicol R."/>
            <person name="Purcell S."/>
            <person name="Nusbaum C."/>
            <person name="Galagan J.E."/>
            <person name="Birren B.W."/>
        </authorList>
    </citation>
    <scope>NUCLEOTIDE SEQUENCE [LARGE SCALE GENOMIC DNA]</scope>
    <source>
        <strain evidence="2">70-15 / ATCC MYA-4617 / FGSC 8958</strain>
    </source>
</reference>
<name>G4NK18_PYRO7</name>
<accession>G4NK18</accession>
<keyword evidence="2" id="KW-1185">Reference proteome</keyword>
<reference key="2">
    <citation type="submission" date="2011-05" db="EMBL/GenBank/DDBJ databases">
        <title>The Genome Sequence of Magnaporthe oryzae 70-15.</title>
        <authorList>
            <consortium name="The Broad Institute Genome Sequencing Platform"/>
            <person name="Ma L.-J."/>
            <person name="Dead R."/>
            <person name="Young S.K."/>
            <person name="Zeng Q."/>
            <person name="Gargeya S."/>
            <person name="Fitzgerald M."/>
            <person name="Haas B."/>
            <person name="Abouelleil A."/>
            <person name="Alvarado L."/>
            <person name="Arachchi H.M."/>
            <person name="Berlin A."/>
            <person name="Brown A."/>
            <person name="Chapman S.B."/>
            <person name="Chen Z."/>
            <person name="Dunbar C."/>
            <person name="Freedman E."/>
            <person name="Gearin G."/>
            <person name="Gellesch M."/>
            <person name="Goldberg J."/>
            <person name="Griggs A."/>
            <person name="Gujja S."/>
            <person name="Heiman D."/>
            <person name="Howarth C."/>
            <person name="Larson L."/>
            <person name="Lui A."/>
            <person name="MacDonald P.J.P."/>
            <person name="Mehta T."/>
            <person name="Montmayeur A."/>
            <person name="Murphy C."/>
            <person name="Neiman D."/>
            <person name="Pearson M."/>
            <person name="Priest M."/>
            <person name="Roberts A."/>
            <person name="Saif S."/>
            <person name="Shea T."/>
            <person name="Shenoy N."/>
            <person name="Sisk P."/>
            <person name="Stolte C."/>
            <person name="Sykes S."/>
            <person name="Yandava C."/>
            <person name="Wortman J."/>
            <person name="Nusbaum C."/>
            <person name="Birren B."/>
        </authorList>
    </citation>
    <scope>NUCLEOTIDE SEQUENCE</scope>
    <source>
        <strain>70-15</strain>
    </source>
</reference>
<evidence type="ECO:0000313" key="1">
    <source>
        <dbReference type="EMBL" id="EHA45786.1"/>
    </source>
</evidence>
<dbReference type="Proteomes" id="UP000009058">
    <property type="component" value="Chromosome 7"/>
</dbReference>
<dbReference type="EMBL" id="CM001237">
    <property type="protein sequence ID" value="EHA45786.1"/>
    <property type="molecule type" value="Genomic_DNA"/>
</dbReference>
<dbReference type="InParanoid" id="G4NK18"/>
<evidence type="ECO:0000313" key="2">
    <source>
        <dbReference type="Proteomes" id="UP000009058"/>
    </source>
</evidence>
<gene>
    <name evidence="1" type="ORF">MGG_17857</name>
</gene>
<dbReference type="AlphaFoldDB" id="G4NK18"/>
<protein>
    <submittedName>
        <fullName evidence="1">Uncharacterized protein</fullName>
    </submittedName>
</protein>
<sequence length="139" mass="15600">MHRRAQLHRRVKGLEDLGKVFPPQQNKTETEIPVAVSTETGPRGDMFHPGGRCAFFGSARRVISAVYPKSLKVDATNQILLAAILVWQALEIVDSSPMRPLYTYEPRHVHPAPVLAVLTRKYLRTRRVASLFATGLLMN</sequence>
<organism evidence="1 2">
    <name type="scientific">Pyricularia oryzae (strain 70-15 / ATCC MYA-4617 / FGSC 8958)</name>
    <name type="common">Rice blast fungus</name>
    <name type="synonym">Magnaporthe oryzae</name>
    <dbReference type="NCBI Taxonomy" id="242507"/>
    <lineage>
        <taxon>Eukaryota</taxon>
        <taxon>Fungi</taxon>
        <taxon>Dikarya</taxon>
        <taxon>Ascomycota</taxon>
        <taxon>Pezizomycotina</taxon>
        <taxon>Sordariomycetes</taxon>
        <taxon>Sordariomycetidae</taxon>
        <taxon>Magnaporthales</taxon>
        <taxon>Pyriculariaceae</taxon>
        <taxon>Pyricularia</taxon>
    </lineage>
</organism>
<dbReference type="GeneID" id="12987398"/>
<proteinExistence type="predicted"/>
<dbReference type="VEuPathDB" id="FungiDB:MGG_17857"/>